<keyword evidence="4" id="KW-0479">Metal-binding</keyword>
<evidence type="ECO:0000256" key="1">
    <source>
        <dbReference type="ARBA" id="ARBA00006153"/>
    </source>
</evidence>
<dbReference type="Gene3D" id="3.40.630.10">
    <property type="entry name" value="Zn peptidases"/>
    <property type="match status" value="1"/>
</dbReference>
<dbReference type="InterPro" id="IPR017439">
    <property type="entry name" value="Amidohydrolase"/>
</dbReference>
<gene>
    <name evidence="6" type="ORF">N7456_012072</name>
</gene>
<dbReference type="PIRSF" id="PIRSF005962">
    <property type="entry name" value="Pept_M20D_amidohydro"/>
    <property type="match status" value="1"/>
</dbReference>
<evidence type="ECO:0000313" key="6">
    <source>
        <dbReference type="EMBL" id="KAJ5088456.1"/>
    </source>
</evidence>
<dbReference type="OrthoDB" id="6119954at2759"/>
<dbReference type="NCBIfam" id="TIGR01891">
    <property type="entry name" value="amidohydrolases"/>
    <property type="match status" value="1"/>
</dbReference>
<dbReference type="PANTHER" id="PTHR11014">
    <property type="entry name" value="PEPTIDASE M20 FAMILY MEMBER"/>
    <property type="match status" value="1"/>
</dbReference>
<dbReference type="InterPro" id="IPR011650">
    <property type="entry name" value="Peptidase_M20_dimer"/>
</dbReference>
<dbReference type="Proteomes" id="UP001149165">
    <property type="component" value="Unassembled WGS sequence"/>
</dbReference>
<dbReference type="Pfam" id="PF07687">
    <property type="entry name" value="M20_dimer"/>
    <property type="match status" value="1"/>
</dbReference>
<keyword evidence="4" id="KW-0464">Manganese</keyword>
<accession>A0A9W9K0S1</accession>
<dbReference type="SUPFAM" id="SSF55031">
    <property type="entry name" value="Bacterial exopeptidase dimerisation domain"/>
    <property type="match status" value="1"/>
</dbReference>
<reference evidence="6" key="1">
    <citation type="submission" date="2022-11" db="EMBL/GenBank/DDBJ databases">
        <authorList>
            <person name="Petersen C."/>
        </authorList>
    </citation>
    <scope>NUCLEOTIDE SEQUENCE</scope>
    <source>
        <strain evidence="6">IBT 30069</strain>
    </source>
</reference>
<proteinExistence type="inferred from homology"/>
<reference evidence="6" key="2">
    <citation type="journal article" date="2023" name="IMA Fungus">
        <title>Comparative genomic study of the Penicillium genus elucidates a diverse pangenome and 15 lateral gene transfer events.</title>
        <authorList>
            <person name="Petersen C."/>
            <person name="Sorensen T."/>
            <person name="Nielsen M.R."/>
            <person name="Sondergaard T.E."/>
            <person name="Sorensen J.L."/>
            <person name="Fitzpatrick D.A."/>
            <person name="Frisvad J.C."/>
            <person name="Nielsen K.L."/>
        </authorList>
    </citation>
    <scope>NUCLEOTIDE SEQUENCE</scope>
    <source>
        <strain evidence="6">IBT 30069</strain>
    </source>
</reference>
<dbReference type="InterPro" id="IPR002933">
    <property type="entry name" value="Peptidase_M20"/>
</dbReference>
<feature type="binding site" evidence="4">
    <location>
        <position position="122"/>
    </location>
    <ligand>
        <name>Mn(2+)</name>
        <dbReference type="ChEBI" id="CHEBI:29035"/>
        <label>2</label>
    </ligand>
</feature>
<evidence type="ECO:0000256" key="2">
    <source>
        <dbReference type="ARBA" id="ARBA00006247"/>
    </source>
</evidence>
<feature type="domain" description="Peptidase M20 dimerisation" evidence="5">
    <location>
        <begin position="207"/>
        <end position="302"/>
    </location>
</feature>
<evidence type="ECO:0000256" key="4">
    <source>
        <dbReference type="PIRSR" id="PIRSR005962-1"/>
    </source>
</evidence>
<evidence type="ECO:0000259" key="5">
    <source>
        <dbReference type="Pfam" id="PF07687"/>
    </source>
</evidence>
<name>A0A9W9K0S1_9EURO</name>
<evidence type="ECO:0000313" key="7">
    <source>
        <dbReference type="Proteomes" id="UP001149165"/>
    </source>
</evidence>
<dbReference type="PANTHER" id="PTHR11014:SF63">
    <property type="entry name" value="METALLOPEPTIDASE, PUTATIVE (AFU_ORTHOLOGUE AFUA_6G09600)-RELATED"/>
    <property type="match status" value="1"/>
</dbReference>
<organism evidence="6 7">
    <name type="scientific">Penicillium angulare</name>
    <dbReference type="NCBI Taxonomy" id="116970"/>
    <lineage>
        <taxon>Eukaryota</taxon>
        <taxon>Fungi</taxon>
        <taxon>Dikarya</taxon>
        <taxon>Ascomycota</taxon>
        <taxon>Pezizomycotina</taxon>
        <taxon>Eurotiomycetes</taxon>
        <taxon>Eurotiomycetidae</taxon>
        <taxon>Eurotiales</taxon>
        <taxon>Aspergillaceae</taxon>
        <taxon>Penicillium</taxon>
    </lineage>
</organism>
<keyword evidence="3" id="KW-0378">Hydrolase</keyword>
<comment type="similarity">
    <text evidence="2">Belongs to the peptidase M20A family.</text>
</comment>
<dbReference type="Gene3D" id="3.30.70.360">
    <property type="match status" value="1"/>
</dbReference>
<keyword evidence="7" id="KW-1185">Reference proteome</keyword>
<dbReference type="GO" id="GO:0016787">
    <property type="term" value="F:hydrolase activity"/>
    <property type="evidence" value="ECO:0007669"/>
    <property type="project" value="UniProtKB-KW"/>
</dbReference>
<comment type="similarity">
    <text evidence="1">Belongs to the peptidase M20 family.</text>
</comment>
<comment type="cofactor">
    <cofactor evidence="4">
        <name>Mn(2+)</name>
        <dbReference type="ChEBI" id="CHEBI:29035"/>
    </cofactor>
    <text evidence="4">The Mn(2+) ion enhances activity.</text>
</comment>
<feature type="binding site" evidence="4">
    <location>
        <position position="185"/>
    </location>
    <ligand>
        <name>Mn(2+)</name>
        <dbReference type="ChEBI" id="CHEBI:29035"/>
        <label>2</label>
    </ligand>
</feature>
<dbReference type="EMBL" id="JAPQKH010000007">
    <property type="protein sequence ID" value="KAJ5088456.1"/>
    <property type="molecule type" value="Genomic_DNA"/>
</dbReference>
<dbReference type="FunFam" id="3.30.70.360:FF:000001">
    <property type="entry name" value="N-acetyldiaminopimelate deacetylase"/>
    <property type="match status" value="1"/>
</dbReference>
<dbReference type="InterPro" id="IPR036264">
    <property type="entry name" value="Bact_exopeptidase_dim_dom"/>
</dbReference>
<protein>
    <recommendedName>
        <fullName evidence="5">Peptidase M20 dimerisation domain-containing protein</fullName>
    </recommendedName>
</protein>
<evidence type="ECO:0000256" key="3">
    <source>
        <dbReference type="ARBA" id="ARBA00022801"/>
    </source>
</evidence>
<dbReference type="Pfam" id="PF01546">
    <property type="entry name" value="Peptidase_M20"/>
    <property type="match status" value="1"/>
</dbReference>
<dbReference type="AlphaFoldDB" id="A0A9W9K0S1"/>
<dbReference type="GO" id="GO:0046872">
    <property type="term" value="F:metal ion binding"/>
    <property type="evidence" value="ECO:0007669"/>
    <property type="project" value="UniProtKB-KW"/>
</dbReference>
<comment type="caution">
    <text evidence="6">The sequence shown here is derived from an EMBL/GenBank/DDBJ whole genome shotgun (WGS) entry which is preliminary data.</text>
</comment>
<feature type="binding site" evidence="4">
    <location>
        <position position="124"/>
    </location>
    <ligand>
        <name>Mn(2+)</name>
        <dbReference type="ChEBI" id="CHEBI:29035"/>
        <label>2</label>
    </ligand>
</feature>
<feature type="binding site" evidence="4">
    <location>
        <position position="158"/>
    </location>
    <ligand>
        <name>Mn(2+)</name>
        <dbReference type="ChEBI" id="CHEBI:29035"/>
        <label>2</label>
    </ligand>
</feature>
<sequence length="425" mass="46374">MQLKDTQVRNMEIGRIVQDYMPDLTPFEEQYRSFHRNPELGKQESKTASIAAEHLKSLGFEVHERIGGYGVAGVLRSGSGPIVLLRADMDALPVKEETGLPYASENYQKNDAGELVPVMHACGHDMHVACMMAVATLLTNAKTKWKGTLICLFQPNEEGGAGAQAMVDGGLYDLVPKPDVILGQHVDYRRTGNIAIRPGVFMATANSFVVTIYGRGGHGSQPQFCVDPILISSYIIVRIQSIVSRMVAPLDTAVVTCGSIHAGSGENIIPDTAELKFNVRTYDPNTRETILKALKDIIRAECLSAGAPQEPEIKPTTQFPLTDNDPVIADSLKNAFLSFFGTDRVEEMEKEAGSEDVSNLARKYNIPYAFWFWGGTDAQQWDEAVKNGTTALVPRNHSSKFGPVIQPTMSSGVQALSLAALRFLG</sequence>
<dbReference type="SUPFAM" id="SSF53187">
    <property type="entry name" value="Zn-dependent exopeptidases"/>
    <property type="match status" value="1"/>
</dbReference>